<proteinExistence type="inferred from homology"/>
<evidence type="ECO:0000256" key="2">
    <source>
        <dbReference type="ARBA" id="ARBA00022857"/>
    </source>
</evidence>
<dbReference type="Gene3D" id="3.40.50.720">
    <property type="entry name" value="NAD(P)-binding Rossmann-like Domain"/>
    <property type="match status" value="1"/>
</dbReference>
<reference evidence="4" key="2">
    <citation type="submission" date="2023-01" db="EMBL/GenBank/DDBJ databases">
        <authorList>
            <person name="Petersen C."/>
        </authorList>
    </citation>
    <scope>NUCLEOTIDE SEQUENCE</scope>
    <source>
        <strain evidence="4">IBT 17514</strain>
    </source>
</reference>
<evidence type="ECO:0000313" key="5">
    <source>
        <dbReference type="Proteomes" id="UP001215712"/>
    </source>
</evidence>
<accession>A0AAD6HL48</accession>
<comment type="caution">
    <text evidence="4">The sequence shown here is derived from an EMBL/GenBank/DDBJ whole genome shotgun (WGS) entry which is preliminary data.</text>
</comment>
<dbReference type="InterPro" id="IPR002347">
    <property type="entry name" value="SDR_fam"/>
</dbReference>
<dbReference type="PANTHER" id="PTHR43477:SF1">
    <property type="entry name" value="DIHYDROANTICAPSIN 7-DEHYDROGENASE"/>
    <property type="match status" value="1"/>
</dbReference>
<organism evidence="4 5">
    <name type="scientific">Penicillium malachiteum</name>
    <dbReference type="NCBI Taxonomy" id="1324776"/>
    <lineage>
        <taxon>Eukaryota</taxon>
        <taxon>Fungi</taxon>
        <taxon>Dikarya</taxon>
        <taxon>Ascomycota</taxon>
        <taxon>Pezizomycotina</taxon>
        <taxon>Eurotiomycetes</taxon>
        <taxon>Eurotiomycetidae</taxon>
        <taxon>Eurotiales</taxon>
        <taxon>Aspergillaceae</taxon>
        <taxon>Penicillium</taxon>
    </lineage>
</organism>
<dbReference type="CDD" id="cd05233">
    <property type="entry name" value="SDR_c"/>
    <property type="match status" value="1"/>
</dbReference>
<dbReference type="Proteomes" id="UP001215712">
    <property type="component" value="Unassembled WGS sequence"/>
</dbReference>
<keyword evidence="3" id="KW-0560">Oxidoreductase</keyword>
<dbReference type="AlphaFoldDB" id="A0AAD6HL48"/>
<keyword evidence="5" id="KW-1185">Reference proteome</keyword>
<dbReference type="InterPro" id="IPR036291">
    <property type="entry name" value="NAD(P)-bd_dom_sf"/>
</dbReference>
<evidence type="ECO:0000313" key="4">
    <source>
        <dbReference type="EMBL" id="KAJ5724550.1"/>
    </source>
</evidence>
<dbReference type="GO" id="GO:0016491">
    <property type="term" value="F:oxidoreductase activity"/>
    <property type="evidence" value="ECO:0007669"/>
    <property type="project" value="UniProtKB-KW"/>
</dbReference>
<gene>
    <name evidence="4" type="ORF">N7493_006278</name>
</gene>
<protein>
    <submittedName>
        <fullName evidence="4">Uncharacterized protein</fullName>
    </submittedName>
</protein>
<dbReference type="SUPFAM" id="SSF51735">
    <property type="entry name" value="NAD(P)-binding Rossmann-fold domains"/>
    <property type="match status" value="1"/>
</dbReference>
<dbReference type="InterPro" id="IPR057571">
    <property type="entry name" value="SDR_PhqE-like"/>
</dbReference>
<dbReference type="PANTHER" id="PTHR43477">
    <property type="entry name" value="DIHYDROANTICAPSIN 7-DEHYDROGENASE"/>
    <property type="match status" value="1"/>
</dbReference>
<sequence>MSANRLVNKNILLIGGTSGIGFAVAKEALASGANITISSSSKEKVSQAVQNLQASKPTRTSSIRSQVTDLSIRENLENTIESLLKFSAEISPIDHVVFTAGNVPPLVPLPEATFDHAEAFLTVRFFGAMAVAKYAPRYMNPSKSSSITLTSGSQSQKPTSWLPPAIGGAIEGLMKGLAVTLSPIRVNVVSPGFVLTGLIDRLPEEMRNGLIEKSREKSLTKDIGYPEDAAEAYLYLMKDYFVTGATITTNGGVFLA</sequence>
<name>A0AAD6HL48_9EURO</name>
<keyword evidence="2" id="KW-0521">NADP</keyword>
<evidence type="ECO:0000256" key="1">
    <source>
        <dbReference type="ARBA" id="ARBA00006484"/>
    </source>
</evidence>
<comment type="similarity">
    <text evidence="1">Belongs to the short-chain dehydrogenases/reductases (SDR) family.</text>
</comment>
<evidence type="ECO:0000256" key="3">
    <source>
        <dbReference type="ARBA" id="ARBA00023002"/>
    </source>
</evidence>
<dbReference type="InterPro" id="IPR051122">
    <property type="entry name" value="SDR_DHRS6-like"/>
</dbReference>
<dbReference type="PRINTS" id="PR00081">
    <property type="entry name" value="GDHRDH"/>
</dbReference>
<reference evidence="4" key="1">
    <citation type="journal article" date="2023" name="IMA Fungus">
        <title>Comparative genomic study of the Penicillium genus elucidates a diverse pangenome and 15 lateral gene transfer events.</title>
        <authorList>
            <person name="Petersen C."/>
            <person name="Sorensen T."/>
            <person name="Nielsen M.R."/>
            <person name="Sondergaard T.E."/>
            <person name="Sorensen J.L."/>
            <person name="Fitzpatrick D.A."/>
            <person name="Frisvad J.C."/>
            <person name="Nielsen K.L."/>
        </authorList>
    </citation>
    <scope>NUCLEOTIDE SEQUENCE</scope>
    <source>
        <strain evidence="4">IBT 17514</strain>
    </source>
</reference>
<dbReference type="EMBL" id="JAQJAN010000008">
    <property type="protein sequence ID" value="KAJ5724550.1"/>
    <property type="molecule type" value="Genomic_DNA"/>
</dbReference>
<dbReference type="Pfam" id="PF23441">
    <property type="entry name" value="SDR"/>
    <property type="match status" value="1"/>
</dbReference>